<sequence length="297" mass="33522">MVSEDASFHGPEHVTDLRNLLDELITRWREGPIEATTPRGKLWTLSRAKLIGGLASSAHRLGHAVALLSDQGMHVETAPTARSVLEHGVTVQWLLAYGDEAVWGVLNEEQRQRRNTVATLKNLGSWQSHAEAQQLIDLVSAEPRYNKSMSDDPARKFNEMCSDLDRGGDCYMQFRVLSSLVHPGIPLAERYIERHEPPEIAIEPRPVTDPIMFLYPTCIGLIWAARAMDTIDSKHPSREWLRGQARRLDIPVELKLSEAGIKRRQQDQRARRLAKHAARQDKAAETTHNGRPPPPLR</sequence>
<dbReference type="InterPro" id="IPR043733">
    <property type="entry name" value="DUF5677"/>
</dbReference>
<name>A0A7G7MLD4_9PSEU</name>
<accession>A0A7G7MLD4</accession>
<dbReference type="Proteomes" id="UP000515728">
    <property type="component" value="Chromosome"/>
</dbReference>
<proteinExistence type="predicted"/>
<reference evidence="2 3" key="1">
    <citation type="submission" date="2020-08" db="EMBL/GenBank/DDBJ databases">
        <authorList>
            <person name="Mo P."/>
        </authorList>
    </citation>
    <scope>NUCLEOTIDE SEQUENCE [LARGE SCALE GENOMIC DNA]</scope>
    <source>
        <strain evidence="2 3">CGMCC 4.1532</strain>
    </source>
</reference>
<dbReference type="AlphaFoldDB" id="A0A7G7MLD4"/>
<dbReference type="EMBL" id="CP060131">
    <property type="protein sequence ID" value="QNG53595.1"/>
    <property type="molecule type" value="Genomic_DNA"/>
</dbReference>
<dbReference type="Pfam" id="PF18928">
    <property type="entry name" value="DUF5677"/>
    <property type="match status" value="1"/>
</dbReference>
<feature type="region of interest" description="Disordered" evidence="1">
    <location>
        <begin position="260"/>
        <end position="297"/>
    </location>
</feature>
<protein>
    <submittedName>
        <fullName evidence="2">Uncharacterized protein</fullName>
    </submittedName>
</protein>
<dbReference type="RefSeq" id="WP_185720422.1">
    <property type="nucleotide sequence ID" value="NZ_BAAAWI010000001.1"/>
</dbReference>
<gene>
    <name evidence="2" type="ORF">H6H00_06460</name>
</gene>
<evidence type="ECO:0000313" key="3">
    <source>
        <dbReference type="Proteomes" id="UP000515728"/>
    </source>
</evidence>
<feature type="compositionally biased region" description="Basic and acidic residues" evidence="1">
    <location>
        <begin position="260"/>
        <end position="270"/>
    </location>
</feature>
<evidence type="ECO:0000256" key="1">
    <source>
        <dbReference type="SAM" id="MobiDB-lite"/>
    </source>
</evidence>
<dbReference type="KEGG" id="ppel:H6H00_06460"/>
<keyword evidence="3" id="KW-1185">Reference proteome</keyword>
<organism evidence="2 3">
    <name type="scientific">Pseudonocardia petroleophila</name>
    <dbReference type="NCBI Taxonomy" id="37331"/>
    <lineage>
        <taxon>Bacteria</taxon>
        <taxon>Bacillati</taxon>
        <taxon>Actinomycetota</taxon>
        <taxon>Actinomycetes</taxon>
        <taxon>Pseudonocardiales</taxon>
        <taxon>Pseudonocardiaceae</taxon>
        <taxon>Pseudonocardia</taxon>
    </lineage>
</organism>
<evidence type="ECO:0000313" key="2">
    <source>
        <dbReference type="EMBL" id="QNG53595.1"/>
    </source>
</evidence>